<organism evidence="2 3">
    <name type="scientific">Pseudorhizobium endolithicum</name>
    <dbReference type="NCBI Taxonomy" id="1191678"/>
    <lineage>
        <taxon>Bacteria</taxon>
        <taxon>Pseudomonadati</taxon>
        <taxon>Pseudomonadota</taxon>
        <taxon>Alphaproteobacteria</taxon>
        <taxon>Hyphomicrobiales</taxon>
        <taxon>Rhizobiaceae</taxon>
        <taxon>Rhizobium/Agrobacterium group</taxon>
        <taxon>Pseudorhizobium</taxon>
    </lineage>
</organism>
<evidence type="ECO:0000313" key="3">
    <source>
        <dbReference type="Proteomes" id="UP000606921"/>
    </source>
</evidence>
<evidence type="ECO:0000313" key="2">
    <source>
        <dbReference type="EMBL" id="CAD7046281.1"/>
    </source>
</evidence>
<dbReference type="Gene3D" id="3.40.50.1110">
    <property type="entry name" value="SGNH hydrolase"/>
    <property type="match status" value="1"/>
</dbReference>
<reference evidence="2 3" key="1">
    <citation type="submission" date="2020-11" db="EMBL/GenBank/DDBJ databases">
        <authorList>
            <person name="Lassalle F."/>
        </authorList>
    </citation>
    <scope>NUCLEOTIDE SEQUENCE [LARGE SCALE GENOMIC DNA]</scope>
    <source>
        <strain evidence="2 3">JC140</strain>
    </source>
</reference>
<name>A0ABN7JSZ3_9HYPH</name>
<dbReference type="EMBL" id="CABFWF030000013">
    <property type="protein sequence ID" value="CAD7046281.1"/>
    <property type="molecule type" value="Genomic_DNA"/>
</dbReference>
<dbReference type="SUPFAM" id="SSF52266">
    <property type="entry name" value="SGNH hydrolase"/>
    <property type="match status" value="1"/>
</dbReference>
<dbReference type="InterPro" id="IPR013830">
    <property type="entry name" value="SGNH_hydro"/>
</dbReference>
<proteinExistence type="predicted"/>
<accession>A0ABN7JSZ3</accession>
<dbReference type="Proteomes" id="UP000606921">
    <property type="component" value="Unassembled WGS sequence"/>
</dbReference>
<dbReference type="InterPro" id="IPR036514">
    <property type="entry name" value="SGNH_hydro_sf"/>
</dbReference>
<dbReference type="CDD" id="cd01839">
    <property type="entry name" value="SGNH_arylesterase_like"/>
    <property type="match status" value="1"/>
</dbReference>
<dbReference type="RefSeq" id="WP_142520783.1">
    <property type="nucleotide sequence ID" value="NZ_CABFWF030000013.1"/>
</dbReference>
<gene>
    <name evidence="2" type="ORF">REJC140_04071</name>
</gene>
<keyword evidence="3" id="KW-1185">Reference proteome</keyword>
<sequence length="215" mass="23055">MSDTKSVLCFGDSLTWGYDPAGSGRHALEDRWPSILASALGPEVNVIAEGLNGRTTGYDDHLADCDRNGVKTLPTVLHTHMPLDLIIIMLGTNDMKPGIAGTAIAARQGIQRLVALVRHHEWSFDYDAPDILIVSPPPLCETADPIFAAMFAGGIEQSAMLASLYRDLADELGCGFYDAASVARTTPLDGVHLDAENTRALGRGLEPIVRMMLGI</sequence>
<comment type="caution">
    <text evidence="2">The sequence shown here is derived from an EMBL/GenBank/DDBJ whole genome shotgun (WGS) entry which is preliminary data.</text>
</comment>
<dbReference type="Pfam" id="PF13472">
    <property type="entry name" value="Lipase_GDSL_2"/>
    <property type="match status" value="1"/>
</dbReference>
<evidence type="ECO:0000259" key="1">
    <source>
        <dbReference type="Pfam" id="PF13472"/>
    </source>
</evidence>
<feature type="domain" description="SGNH hydrolase-type esterase" evidence="1">
    <location>
        <begin position="9"/>
        <end position="194"/>
    </location>
</feature>
<protein>
    <submittedName>
        <fullName evidence="2">Arylesterase</fullName>
    </submittedName>
</protein>